<proteinExistence type="inferred from homology"/>
<dbReference type="PANTHER" id="PTHR12084:SF0">
    <property type="entry name" value="NUCLEAR PORE GLYCOPROTEIN P62"/>
    <property type="match status" value="1"/>
</dbReference>
<evidence type="ECO:0000256" key="8">
    <source>
        <dbReference type="ARBA" id="ARBA00023242"/>
    </source>
</evidence>
<dbReference type="InterPro" id="IPR026010">
    <property type="entry name" value="NSP1/NUP62"/>
</dbReference>
<keyword evidence="4" id="KW-0509">mRNA transport</keyword>
<dbReference type="Pfam" id="PF05064">
    <property type="entry name" value="Nsp1_C"/>
    <property type="match status" value="1"/>
</dbReference>
<dbReference type="STRING" id="6689.A0A423TE27"/>
<evidence type="ECO:0000256" key="1">
    <source>
        <dbReference type="ARBA" id="ARBA00004567"/>
    </source>
</evidence>
<evidence type="ECO:0000256" key="7">
    <source>
        <dbReference type="ARBA" id="ARBA00023132"/>
    </source>
</evidence>
<dbReference type="GO" id="GO:0044613">
    <property type="term" value="C:nuclear pore central transport channel"/>
    <property type="evidence" value="ECO:0007669"/>
    <property type="project" value="TreeGrafter"/>
</dbReference>
<protein>
    <submittedName>
        <fullName evidence="11">Putative nuclear pore glycoprotein p62-like</fullName>
    </submittedName>
</protein>
<comment type="caution">
    <text evidence="11">The sequence shown here is derived from an EMBL/GenBank/DDBJ whole genome shotgun (WGS) entry which is preliminary data.</text>
</comment>
<keyword evidence="8" id="KW-0539">Nucleus</keyword>
<evidence type="ECO:0000256" key="3">
    <source>
        <dbReference type="ARBA" id="ARBA00022448"/>
    </source>
</evidence>
<keyword evidence="3" id="KW-0813">Transport</keyword>
<reference evidence="11 12" key="2">
    <citation type="submission" date="2019-01" db="EMBL/GenBank/DDBJ databases">
        <title>The decoding of complex shrimp genome reveals the adaptation for benthos swimmer, frequently molting mechanism and breeding impact on genome.</title>
        <authorList>
            <person name="Sun Y."/>
            <person name="Gao Y."/>
            <person name="Yu Y."/>
        </authorList>
    </citation>
    <scope>NUCLEOTIDE SEQUENCE [LARGE SCALE GENOMIC DNA]</scope>
    <source>
        <tissue evidence="11">Muscle</tissue>
    </source>
</reference>
<reference evidence="11 12" key="1">
    <citation type="submission" date="2018-04" db="EMBL/GenBank/DDBJ databases">
        <authorList>
            <person name="Zhang X."/>
            <person name="Yuan J."/>
            <person name="Li F."/>
            <person name="Xiang J."/>
        </authorList>
    </citation>
    <scope>NUCLEOTIDE SEQUENCE [LARGE SCALE GENOMIC DNA]</scope>
    <source>
        <tissue evidence="11">Muscle</tissue>
    </source>
</reference>
<keyword evidence="12" id="KW-1185">Reference proteome</keyword>
<sequence length="250" mass="26687">MLLILLGQALSVTTAPAPSLPAASGATTGGIFNSGVAAPAPVTAAATPSILATSTATSSVPASTPALATLTTATSTSSASITAAPAAATPTLSVRGLEEKVNKWVSEMREQEERLMRQAAHVNAWDQLLQKGHDQVQQLRDTLNTVEVDQQRLQAELDFIQGQQQELEQLIEPLESAASTTSPAQHQGDRQRENMYHIAQSLLPHYPLHFDPPLISLPFPFRYFTFPFYTPPLLSPLPLVLSFGVSLSPG</sequence>
<organism evidence="11 12">
    <name type="scientific">Penaeus vannamei</name>
    <name type="common">Whiteleg shrimp</name>
    <name type="synonym">Litopenaeus vannamei</name>
    <dbReference type="NCBI Taxonomy" id="6689"/>
    <lineage>
        <taxon>Eukaryota</taxon>
        <taxon>Metazoa</taxon>
        <taxon>Ecdysozoa</taxon>
        <taxon>Arthropoda</taxon>
        <taxon>Crustacea</taxon>
        <taxon>Multicrustacea</taxon>
        <taxon>Malacostraca</taxon>
        <taxon>Eumalacostraca</taxon>
        <taxon>Eucarida</taxon>
        <taxon>Decapoda</taxon>
        <taxon>Dendrobranchiata</taxon>
        <taxon>Penaeoidea</taxon>
        <taxon>Penaeidae</taxon>
        <taxon>Penaeus</taxon>
    </lineage>
</organism>
<evidence type="ECO:0000259" key="10">
    <source>
        <dbReference type="Pfam" id="PF05064"/>
    </source>
</evidence>
<evidence type="ECO:0000313" key="11">
    <source>
        <dbReference type="EMBL" id="ROT74661.1"/>
    </source>
</evidence>
<dbReference type="GO" id="GO:0006606">
    <property type="term" value="P:protein import into nucleus"/>
    <property type="evidence" value="ECO:0007669"/>
    <property type="project" value="TreeGrafter"/>
</dbReference>
<dbReference type="GO" id="GO:0051028">
    <property type="term" value="P:mRNA transport"/>
    <property type="evidence" value="ECO:0007669"/>
    <property type="project" value="UniProtKB-KW"/>
</dbReference>
<dbReference type="Proteomes" id="UP000283509">
    <property type="component" value="Unassembled WGS sequence"/>
</dbReference>
<dbReference type="GO" id="GO:0006405">
    <property type="term" value="P:RNA export from nucleus"/>
    <property type="evidence" value="ECO:0007669"/>
    <property type="project" value="TreeGrafter"/>
</dbReference>
<evidence type="ECO:0000313" key="12">
    <source>
        <dbReference type="Proteomes" id="UP000283509"/>
    </source>
</evidence>
<evidence type="ECO:0000256" key="9">
    <source>
        <dbReference type="SAM" id="Coils"/>
    </source>
</evidence>
<comment type="subcellular location">
    <subcellularLocation>
        <location evidence="1">Nucleus</location>
        <location evidence="1">Nuclear pore complex</location>
    </subcellularLocation>
</comment>
<evidence type="ECO:0000256" key="6">
    <source>
        <dbReference type="ARBA" id="ARBA00023010"/>
    </source>
</evidence>
<feature type="domain" description="Nucleoporin NSP1-like C-terminal" evidence="10">
    <location>
        <begin position="87"/>
        <end position="187"/>
    </location>
</feature>
<accession>A0A423TE27</accession>
<dbReference type="InterPro" id="IPR007758">
    <property type="entry name" value="Nucleoporin_NSP1_C"/>
</dbReference>
<dbReference type="GO" id="GO:0005543">
    <property type="term" value="F:phospholipid binding"/>
    <property type="evidence" value="ECO:0007669"/>
    <property type="project" value="TreeGrafter"/>
</dbReference>
<evidence type="ECO:0000256" key="2">
    <source>
        <dbReference type="ARBA" id="ARBA00005911"/>
    </source>
</evidence>
<dbReference type="AlphaFoldDB" id="A0A423TE27"/>
<evidence type="ECO:0000256" key="5">
    <source>
        <dbReference type="ARBA" id="ARBA00022927"/>
    </source>
</evidence>
<dbReference type="EMBL" id="QCYY01001864">
    <property type="protein sequence ID" value="ROT74661.1"/>
    <property type="molecule type" value="Genomic_DNA"/>
</dbReference>
<keyword evidence="6" id="KW-0811">Translocation</keyword>
<name>A0A423TE27_PENVA</name>
<keyword evidence="7" id="KW-0906">Nuclear pore complex</keyword>
<dbReference type="PANTHER" id="PTHR12084">
    <property type="entry name" value="NUCLEAR PORE GLYCOPROTEIN P62-RELATED"/>
    <property type="match status" value="1"/>
</dbReference>
<gene>
    <name evidence="11" type="ORF">C7M84_006831</name>
</gene>
<dbReference type="OrthoDB" id="344345at2759"/>
<dbReference type="GO" id="GO:0017056">
    <property type="term" value="F:structural constituent of nuclear pore"/>
    <property type="evidence" value="ECO:0007669"/>
    <property type="project" value="InterPro"/>
</dbReference>
<evidence type="ECO:0000256" key="4">
    <source>
        <dbReference type="ARBA" id="ARBA00022816"/>
    </source>
</evidence>
<keyword evidence="9" id="KW-0175">Coiled coil</keyword>
<keyword evidence="5" id="KW-0653">Protein transport</keyword>
<feature type="coiled-coil region" evidence="9">
    <location>
        <begin position="94"/>
        <end position="170"/>
    </location>
</feature>
<dbReference type="Gene3D" id="1.20.5.170">
    <property type="match status" value="1"/>
</dbReference>
<comment type="similarity">
    <text evidence="2">Belongs to the nucleoporin NSP1/NUP62 family.</text>
</comment>